<gene>
    <name evidence="3" type="ORF">KC685_03040</name>
</gene>
<dbReference type="InterPro" id="IPR013783">
    <property type="entry name" value="Ig-like_fold"/>
</dbReference>
<keyword evidence="1" id="KW-0472">Membrane</keyword>
<feature type="transmembrane region" description="Helical" evidence="1">
    <location>
        <begin position="314"/>
        <end position="335"/>
    </location>
</feature>
<dbReference type="Gene3D" id="2.60.40.10">
    <property type="entry name" value="Immunoglobulins"/>
    <property type="match status" value="2"/>
</dbReference>
<organism evidence="3 4">
    <name type="scientific">Candidatus Dojkabacteria bacterium</name>
    <dbReference type="NCBI Taxonomy" id="2099670"/>
    <lineage>
        <taxon>Bacteria</taxon>
        <taxon>Candidatus Dojkabacteria</taxon>
    </lineage>
</organism>
<comment type="caution">
    <text evidence="3">The sequence shown here is derived from an EMBL/GenBank/DDBJ whole genome shotgun (WGS) entry which is preliminary data.</text>
</comment>
<dbReference type="Proteomes" id="UP000741282">
    <property type="component" value="Unassembled WGS sequence"/>
</dbReference>
<sequence>MKPTTKGTDTRNQSVDKKMVDKVNQQMATEEDSLMAKIIGFGLILLGAAFIVLAVVVVVLSRRTAEIDESLEVPTLKANLYTNEEVTAVEGTTSPDGEVMFFIDGEESDVVATADSDGEFSAELTLPNEEGVYDIQAATVEGFPLRNRSKKSDISSITLDKTAPSAEAEFDYDPISQDGKFDLSGTVDPNAIVRLSAPDGVEYYTSANEDGKFNFEQIKLNAKDTEYNVTLVDEAGNERELALKLEVSYPAFVEPIASGDVNGDGVVDDADGDLNGDGVTTGDGTVAGVTDTPDLPEAAGELDAAMDILGGNTLMLILGLIAVAVFSLNSGVVAVKLGSKR</sequence>
<dbReference type="InterPro" id="IPR041498">
    <property type="entry name" value="Big_6"/>
</dbReference>
<dbReference type="EMBL" id="JAGQLN010000009">
    <property type="protein sequence ID" value="MCA9376870.1"/>
    <property type="molecule type" value="Genomic_DNA"/>
</dbReference>
<protein>
    <recommendedName>
        <fullName evidence="2">Bacterial Ig domain-containing protein</fullName>
    </recommendedName>
</protein>
<reference evidence="3" key="1">
    <citation type="submission" date="2020-04" db="EMBL/GenBank/DDBJ databases">
        <authorList>
            <person name="Zhang T."/>
        </authorList>
    </citation>
    <scope>NUCLEOTIDE SEQUENCE</scope>
    <source>
        <strain evidence="3">HKST-UBA17</strain>
    </source>
</reference>
<feature type="transmembrane region" description="Helical" evidence="1">
    <location>
        <begin position="38"/>
        <end position="60"/>
    </location>
</feature>
<keyword evidence="1" id="KW-1133">Transmembrane helix</keyword>
<dbReference type="AlphaFoldDB" id="A0A955I0R1"/>
<accession>A0A955I0R1</accession>
<dbReference type="Pfam" id="PF17936">
    <property type="entry name" value="Big_6"/>
    <property type="match status" value="1"/>
</dbReference>
<feature type="domain" description="Bacterial Ig" evidence="2">
    <location>
        <begin position="174"/>
        <end position="238"/>
    </location>
</feature>
<evidence type="ECO:0000259" key="2">
    <source>
        <dbReference type="Pfam" id="PF17936"/>
    </source>
</evidence>
<proteinExistence type="predicted"/>
<name>A0A955I0R1_9BACT</name>
<evidence type="ECO:0000313" key="3">
    <source>
        <dbReference type="EMBL" id="MCA9376870.1"/>
    </source>
</evidence>
<evidence type="ECO:0000313" key="4">
    <source>
        <dbReference type="Proteomes" id="UP000741282"/>
    </source>
</evidence>
<keyword evidence="1" id="KW-0812">Transmembrane</keyword>
<reference evidence="3" key="2">
    <citation type="journal article" date="2021" name="Microbiome">
        <title>Successional dynamics and alternative stable states in a saline activated sludge microbial community over 9 years.</title>
        <authorList>
            <person name="Wang Y."/>
            <person name="Ye J."/>
            <person name="Ju F."/>
            <person name="Liu L."/>
            <person name="Boyd J.A."/>
            <person name="Deng Y."/>
            <person name="Parks D.H."/>
            <person name="Jiang X."/>
            <person name="Yin X."/>
            <person name="Woodcroft B.J."/>
            <person name="Tyson G.W."/>
            <person name="Hugenholtz P."/>
            <person name="Polz M.F."/>
            <person name="Zhang T."/>
        </authorList>
    </citation>
    <scope>NUCLEOTIDE SEQUENCE</scope>
    <source>
        <strain evidence="3">HKST-UBA17</strain>
    </source>
</reference>
<evidence type="ECO:0000256" key="1">
    <source>
        <dbReference type="SAM" id="Phobius"/>
    </source>
</evidence>